<sequence>MVYAVRFGAGTSRRFLAHSDTAGDNANGWRPLIWTKSVERAEKFGCAADAHAYALKHLGHSLWEVGVVPSRGLPTDDLGGSPNTLRVAA</sequence>
<dbReference type="EMBL" id="LT962688">
    <property type="protein sequence ID" value="SOR27150.1"/>
    <property type="molecule type" value="Genomic_DNA"/>
</dbReference>
<proteinExistence type="predicted"/>
<reference evidence="2" key="1">
    <citation type="submission" date="2017-10" db="EMBL/GenBank/DDBJ databases">
        <authorList>
            <person name="Regsiter A."/>
            <person name="William W."/>
        </authorList>
    </citation>
    <scope>NUCLEOTIDE SEQUENCE [LARGE SCALE GENOMIC DNA]</scope>
</reference>
<dbReference type="Proteomes" id="UP000233769">
    <property type="component" value="Chromosome tk0001"/>
</dbReference>
<dbReference type="AlphaFoldDB" id="A0A2N9AJ05"/>
<accession>A0A2N9AJ05</accession>
<gene>
    <name evidence="1" type="ORF">TK0001_0548</name>
</gene>
<protein>
    <submittedName>
        <fullName evidence="1">Uncharacterized protein</fullName>
    </submittedName>
</protein>
<name>A0A2N9AJ05_METEX</name>
<organism evidence="1 2">
    <name type="scientific">Methylorubrum extorquens</name>
    <name type="common">Methylobacterium dichloromethanicum</name>
    <name type="synonym">Methylobacterium extorquens</name>
    <dbReference type="NCBI Taxonomy" id="408"/>
    <lineage>
        <taxon>Bacteria</taxon>
        <taxon>Pseudomonadati</taxon>
        <taxon>Pseudomonadota</taxon>
        <taxon>Alphaproteobacteria</taxon>
        <taxon>Hyphomicrobiales</taxon>
        <taxon>Methylobacteriaceae</taxon>
        <taxon>Methylorubrum</taxon>
    </lineage>
</organism>
<evidence type="ECO:0000313" key="2">
    <source>
        <dbReference type="Proteomes" id="UP000233769"/>
    </source>
</evidence>
<evidence type="ECO:0000313" key="1">
    <source>
        <dbReference type="EMBL" id="SOR27150.1"/>
    </source>
</evidence>